<dbReference type="EMBL" id="BAABHD010000031">
    <property type="protein sequence ID" value="GAA4459163.1"/>
    <property type="molecule type" value="Genomic_DNA"/>
</dbReference>
<dbReference type="Proteomes" id="UP001501175">
    <property type="component" value="Unassembled WGS sequence"/>
</dbReference>
<sequence length="401" mass="45055">MITQKTPAIILFIFLSLTNFISLGNHVIKIRFYNGDYGNGDYVYLPCQSFNFDAEVVLYNNANQQYETYYPYLRIDSFTNNTTNMFLSTMQVPGYVGVYKVRCTVNPGVGGDITFKYNDIHVGTGYQYITLHVRFGPEVDFSSIPQLYGSNQTGSASVNVMGNYDNIIWQSTGALKINGSNYISGVSTSVNLSTQAWGGLLTVRASSNQCGSGREKTIVIGPPYLTTKQVNYSSPQYPNYINSSAFLQVASDYTATSYNWMIDGGSGNISPNFNSCNAYTNNFMRVRVDASNQYGTGESFTFYLQNSEYLGYSMAYPNPTDDQLNIDFDYNEIGEDLLQSLIIYDDKGIPIKAFNIDEAKRNKYFKSSKLVTFDLKDVKKGTYFLHVQIGHKLTKQQIIVR</sequence>
<dbReference type="InterPro" id="IPR026444">
    <property type="entry name" value="Secre_tail"/>
</dbReference>
<reference evidence="3" key="1">
    <citation type="journal article" date="2019" name="Int. J. Syst. Evol. Microbiol.">
        <title>The Global Catalogue of Microorganisms (GCM) 10K type strain sequencing project: providing services to taxonomists for standard genome sequencing and annotation.</title>
        <authorList>
            <consortium name="The Broad Institute Genomics Platform"/>
            <consortium name="The Broad Institute Genome Sequencing Center for Infectious Disease"/>
            <person name="Wu L."/>
            <person name="Ma J."/>
        </authorList>
    </citation>
    <scope>NUCLEOTIDE SEQUENCE [LARGE SCALE GENOMIC DNA]</scope>
    <source>
        <strain evidence="3">JCM 17927</strain>
    </source>
</reference>
<name>A0ABP8N391_9BACT</name>
<dbReference type="RefSeq" id="WP_345244918.1">
    <property type="nucleotide sequence ID" value="NZ_BAABHD010000031.1"/>
</dbReference>
<organism evidence="2 3">
    <name type="scientific">Nibrella saemangeumensis</name>
    <dbReference type="NCBI Taxonomy" id="1084526"/>
    <lineage>
        <taxon>Bacteria</taxon>
        <taxon>Pseudomonadati</taxon>
        <taxon>Bacteroidota</taxon>
        <taxon>Cytophagia</taxon>
        <taxon>Cytophagales</taxon>
        <taxon>Spirosomataceae</taxon>
        <taxon>Nibrella</taxon>
    </lineage>
</organism>
<proteinExistence type="predicted"/>
<evidence type="ECO:0000259" key="1">
    <source>
        <dbReference type="Pfam" id="PF18962"/>
    </source>
</evidence>
<comment type="caution">
    <text evidence="2">The sequence shown here is derived from an EMBL/GenBank/DDBJ whole genome shotgun (WGS) entry which is preliminary data.</text>
</comment>
<dbReference type="Pfam" id="PF18962">
    <property type="entry name" value="Por_Secre_tail"/>
    <property type="match status" value="1"/>
</dbReference>
<protein>
    <recommendedName>
        <fullName evidence="1">Secretion system C-terminal sorting domain-containing protein</fullName>
    </recommendedName>
</protein>
<evidence type="ECO:0000313" key="3">
    <source>
        <dbReference type="Proteomes" id="UP001501175"/>
    </source>
</evidence>
<feature type="domain" description="Secretion system C-terminal sorting" evidence="1">
    <location>
        <begin position="316"/>
        <end position="399"/>
    </location>
</feature>
<keyword evidence="3" id="KW-1185">Reference proteome</keyword>
<gene>
    <name evidence="2" type="ORF">GCM10023189_32420</name>
</gene>
<evidence type="ECO:0000313" key="2">
    <source>
        <dbReference type="EMBL" id="GAA4459163.1"/>
    </source>
</evidence>
<accession>A0ABP8N391</accession>